<dbReference type="EMBL" id="CAJZ01000037">
    <property type="protein sequence ID" value="CCI83023.1"/>
    <property type="molecule type" value="Genomic_DNA"/>
</dbReference>
<dbReference type="EMBL" id="AHAE01000016">
    <property type="protein sequence ID" value="EJZ82840.1"/>
    <property type="molecule type" value="Genomic_DNA"/>
</dbReference>
<comment type="similarity">
    <text evidence="2">Belongs to the MTB12 family.</text>
</comment>
<dbReference type="STRING" id="29321.AAV33_05470"/>
<reference evidence="5 8" key="1">
    <citation type="journal article" date="2012" name="J. Bacteriol.">
        <title>Draft Genome Sequence of Turicella otitidis ATCC 51513, Isolated from Middle Ear Fluid from a Child with Otitis Media.</title>
        <authorList>
            <person name="Brinkrolf K."/>
            <person name="Schneider J."/>
            <person name="Knecht M."/>
            <person name="Ruckert C."/>
            <person name="Tauch A."/>
        </authorList>
    </citation>
    <scope>NUCLEOTIDE SEQUENCE [LARGE SCALE GENOMIC DNA]</scope>
    <source>
        <strain evidence="5 8">ATCC 51513</strain>
    </source>
</reference>
<reference evidence="6 7" key="2">
    <citation type="submission" date="2012-08" db="EMBL/GenBank/DDBJ databases">
        <title>The Genome Sequence of Turicella otitidis ATCC 51513.</title>
        <authorList>
            <consortium name="The Broad Institute Genome Sequencing Platform"/>
            <person name="Earl A."/>
            <person name="Ward D."/>
            <person name="Feldgarden M."/>
            <person name="Gevers D."/>
            <person name="Huys G."/>
            <person name="Walker B."/>
            <person name="Young S.K."/>
            <person name="Zeng Q."/>
            <person name="Gargeya S."/>
            <person name="Fitzgerald M."/>
            <person name="Haas B."/>
            <person name="Abouelleil A."/>
            <person name="Alvarado L."/>
            <person name="Arachchi H.M."/>
            <person name="Berlin A.M."/>
            <person name="Chapman S.B."/>
            <person name="Goldberg J."/>
            <person name="Griggs A."/>
            <person name="Gujja S."/>
            <person name="Hansen M."/>
            <person name="Howarth C."/>
            <person name="Imamovic A."/>
            <person name="Larimer J."/>
            <person name="McCowen C."/>
            <person name="Montmayeur A."/>
            <person name="Murphy C."/>
            <person name="Neiman D."/>
            <person name="Pearson M."/>
            <person name="Priest M."/>
            <person name="Roberts A."/>
            <person name="Saif S."/>
            <person name="Shea T."/>
            <person name="Sisk P."/>
            <person name="Sykes S."/>
            <person name="Wortman J."/>
            <person name="Nusbaum C."/>
            <person name="Birren B."/>
        </authorList>
    </citation>
    <scope>NUCLEOTIDE SEQUENCE [LARGE SCALE GENOMIC DNA]</scope>
    <source>
        <strain evidence="6 7">ATCC 51513</strain>
    </source>
</reference>
<feature type="domain" description="Low molecular weight antigen MTB12-like C-terminal" evidence="4">
    <location>
        <begin position="41"/>
        <end position="148"/>
    </location>
</feature>
<dbReference type="RefSeq" id="WP_004600132.1">
    <property type="nucleotide sequence ID" value="NZ_HF541865.1"/>
</dbReference>
<evidence type="ECO:0000256" key="1">
    <source>
        <dbReference type="ARBA" id="ARBA00022729"/>
    </source>
</evidence>
<comment type="caution">
    <text evidence="5">The sequence shown here is derived from an EMBL/GenBank/DDBJ whole genome shotgun (WGS) entry which is preliminary data.</text>
</comment>
<dbReference type="Proteomes" id="UP000011016">
    <property type="component" value="Unassembled WGS sequence"/>
</dbReference>
<proteinExistence type="inferred from homology"/>
<dbReference type="Pfam" id="PF26580">
    <property type="entry name" value="Mtb12_C"/>
    <property type="match status" value="1"/>
</dbReference>
<dbReference type="OrthoDB" id="4567960at2"/>
<evidence type="ECO:0000313" key="5">
    <source>
        <dbReference type="EMBL" id="CCI83023.1"/>
    </source>
</evidence>
<dbReference type="Proteomes" id="UP000006078">
    <property type="component" value="Unassembled WGS sequence"/>
</dbReference>
<evidence type="ECO:0000259" key="4">
    <source>
        <dbReference type="Pfam" id="PF26580"/>
    </source>
</evidence>
<feature type="signal peptide" evidence="3">
    <location>
        <begin position="1"/>
        <end position="21"/>
    </location>
</feature>
<keyword evidence="7" id="KW-1185">Reference proteome</keyword>
<dbReference type="AlphaFoldDB" id="I7IWK3"/>
<dbReference type="HOGENOM" id="CLU_084151_1_0_11"/>
<evidence type="ECO:0000256" key="2">
    <source>
        <dbReference type="ARBA" id="ARBA00093774"/>
    </source>
</evidence>
<sequence length="163" mass="17198">MMRRIAAAGAALSLAVGLAGCGGDEPAEQASEATTTTSQVPLPNVDELAWVVDRLANPDTPAEERADYIEGSDIDAAALEALGDEIAEQDVRFEVTGPVEHGEDPQVAVVDITIHVGEDETQRAEAVQFVRDDNGDWKLAASWACAWLIDLAPEGEAPEACSK</sequence>
<dbReference type="eggNOG" id="ENOG5031EAK">
    <property type="taxonomic scope" value="Bacteria"/>
</dbReference>
<protein>
    <submittedName>
        <fullName evidence="5">Putative secreted protein</fullName>
    </submittedName>
</protein>
<evidence type="ECO:0000313" key="7">
    <source>
        <dbReference type="Proteomes" id="UP000006078"/>
    </source>
</evidence>
<keyword evidence="1 3" id="KW-0732">Signal</keyword>
<evidence type="ECO:0000313" key="8">
    <source>
        <dbReference type="Proteomes" id="UP000011016"/>
    </source>
</evidence>
<evidence type="ECO:0000313" key="6">
    <source>
        <dbReference type="EMBL" id="EJZ82840.1"/>
    </source>
</evidence>
<dbReference type="InterPro" id="IPR058644">
    <property type="entry name" value="Mtb12-like_C"/>
</dbReference>
<gene>
    <name evidence="5" type="ORF">BN46_0275</name>
    <name evidence="6" type="ORF">HMPREF9719_00242</name>
</gene>
<name>I7IWK3_9CORY</name>
<accession>I7IWK3</accession>
<organism evidence="5 8">
    <name type="scientific">Corynebacterium otitidis ATCC 51513</name>
    <dbReference type="NCBI Taxonomy" id="883169"/>
    <lineage>
        <taxon>Bacteria</taxon>
        <taxon>Bacillati</taxon>
        <taxon>Actinomycetota</taxon>
        <taxon>Actinomycetes</taxon>
        <taxon>Mycobacteriales</taxon>
        <taxon>Corynebacteriaceae</taxon>
        <taxon>Corynebacterium</taxon>
    </lineage>
</organism>
<feature type="chain" id="PRO_5038286639" evidence="3">
    <location>
        <begin position="22"/>
        <end position="163"/>
    </location>
</feature>
<dbReference type="PROSITE" id="PS51257">
    <property type="entry name" value="PROKAR_LIPOPROTEIN"/>
    <property type="match status" value="1"/>
</dbReference>
<evidence type="ECO:0000256" key="3">
    <source>
        <dbReference type="SAM" id="SignalP"/>
    </source>
</evidence>